<sequence>MGSLFFLFVGCGNEAKDTSKVTQTAQAPKIEIVANKNSKEIKVAKKDDDLNSTFYKGMTSDELTHSYNSQSQPANKDASVRIKPRTVVDANMHIRSPYEDVEIGLLVGELSKNFRVKCSACHSDYANGVIGPSLLGKTSDEIFGAIADFKSGKKSNPLMDGLIDHMEDSEIREIADEIYRFNQKLKEMRSKK</sequence>
<reference evidence="5" key="1">
    <citation type="submission" date="2016-10" db="EMBL/GenBank/DDBJ databases">
        <authorList>
            <person name="de Groot N.N."/>
        </authorList>
    </citation>
    <scope>NUCLEOTIDE SEQUENCE</scope>
</reference>
<evidence type="ECO:0000313" key="5">
    <source>
        <dbReference type="EMBL" id="SFV68436.1"/>
    </source>
</evidence>
<accession>A0A1W1CRL3</accession>
<dbReference type="InterPro" id="IPR036909">
    <property type="entry name" value="Cyt_c-like_dom_sf"/>
</dbReference>
<gene>
    <name evidence="5" type="ORF">MNB_SV-14-294</name>
</gene>
<evidence type="ECO:0000256" key="3">
    <source>
        <dbReference type="ARBA" id="ARBA00023004"/>
    </source>
</evidence>
<evidence type="ECO:0000256" key="2">
    <source>
        <dbReference type="ARBA" id="ARBA00022723"/>
    </source>
</evidence>
<dbReference type="Gene3D" id="1.10.760.10">
    <property type="entry name" value="Cytochrome c-like domain"/>
    <property type="match status" value="1"/>
</dbReference>
<dbReference type="InterPro" id="IPR009056">
    <property type="entry name" value="Cyt_c-like_dom"/>
</dbReference>
<dbReference type="GO" id="GO:0046872">
    <property type="term" value="F:metal ion binding"/>
    <property type="evidence" value="ECO:0007669"/>
    <property type="project" value="UniProtKB-KW"/>
</dbReference>
<keyword evidence="3" id="KW-0408">Iron</keyword>
<dbReference type="PROSITE" id="PS51007">
    <property type="entry name" value="CYTC"/>
    <property type="match status" value="1"/>
</dbReference>
<keyword evidence="1" id="KW-0349">Heme</keyword>
<keyword evidence="2" id="KW-0479">Metal-binding</keyword>
<evidence type="ECO:0000256" key="1">
    <source>
        <dbReference type="ARBA" id="ARBA00022617"/>
    </source>
</evidence>
<evidence type="ECO:0000259" key="4">
    <source>
        <dbReference type="PROSITE" id="PS51007"/>
    </source>
</evidence>
<proteinExistence type="predicted"/>
<name>A0A1W1CRL3_9ZZZZ</name>
<organism evidence="5">
    <name type="scientific">hydrothermal vent metagenome</name>
    <dbReference type="NCBI Taxonomy" id="652676"/>
    <lineage>
        <taxon>unclassified sequences</taxon>
        <taxon>metagenomes</taxon>
        <taxon>ecological metagenomes</taxon>
    </lineage>
</organism>
<dbReference type="GO" id="GO:0009055">
    <property type="term" value="F:electron transfer activity"/>
    <property type="evidence" value="ECO:0007669"/>
    <property type="project" value="InterPro"/>
</dbReference>
<protein>
    <recommendedName>
        <fullName evidence="4">Cytochrome c domain-containing protein</fullName>
    </recommendedName>
</protein>
<dbReference type="EMBL" id="FPHN01000248">
    <property type="protein sequence ID" value="SFV68436.1"/>
    <property type="molecule type" value="Genomic_DNA"/>
</dbReference>
<dbReference type="AlphaFoldDB" id="A0A1W1CRL3"/>
<feature type="domain" description="Cytochrome c" evidence="4">
    <location>
        <begin position="99"/>
        <end position="182"/>
    </location>
</feature>
<dbReference type="GO" id="GO:0020037">
    <property type="term" value="F:heme binding"/>
    <property type="evidence" value="ECO:0007669"/>
    <property type="project" value="InterPro"/>
</dbReference>
<dbReference type="SUPFAM" id="SSF46626">
    <property type="entry name" value="Cytochrome c"/>
    <property type="match status" value="1"/>
</dbReference>